<feature type="domain" description="PKD" evidence="1">
    <location>
        <begin position="100"/>
        <end position="182"/>
    </location>
</feature>
<dbReference type="OrthoDB" id="1236981at2"/>
<dbReference type="InterPro" id="IPR022409">
    <property type="entry name" value="PKD/Chitinase_dom"/>
</dbReference>
<dbReference type="RefSeq" id="WP_044226608.1">
    <property type="nucleotide sequence ID" value="NZ_JBKAGJ010000002.1"/>
</dbReference>
<dbReference type="InterPro" id="IPR013783">
    <property type="entry name" value="Ig-like_fold"/>
</dbReference>
<dbReference type="Gene3D" id="2.60.40.10">
    <property type="entry name" value="Immunoglobulins"/>
    <property type="match status" value="2"/>
</dbReference>
<dbReference type="InterPro" id="IPR000601">
    <property type="entry name" value="PKD_dom"/>
</dbReference>
<dbReference type="SUPFAM" id="SSF49299">
    <property type="entry name" value="PKD domain"/>
    <property type="match status" value="3"/>
</dbReference>
<dbReference type="CDD" id="cd00146">
    <property type="entry name" value="PKD"/>
    <property type="match status" value="1"/>
</dbReference>
<keyword evidence="3" id="KW-1185">Reference proteome</keyword>
<dbReference type="SMART" id="SM00089">
    <property type="entry name" value="PKD"/>
    <property type="match status" value="2"/>
</dbReference>
<dbReference type="Proteomes" id="UP000029736">
    <property type="component" value="Unassembled WGS sequence"/>
</dbReference>
<sequence>MDKHLILKLIVVALCTLVSIVPAFSQDCNVQILPGTPDTTLCSGDTLQLTAVAEPGGMLIWSTGSMDSVINVSTDGTYIVTLNTDTCSISDTVHVTFSPIPEILDLSSSTSCEGDSTFFTAVLQADTSAIITWDFGDGDEAEQHGLTAEISHFYDEAGTYDVTLTAMNSAGCRSVDSVSAVVLGVPEVALNVEDNCFQDTTFFSYAINCPTGSDCTTILFPGDGSNIALNLDTAQYRFVYGTPDTFQVELYVESAGGCFNAEILEQIVFPIPDADFFGLLPEYCQGDPATELIPVEPGGVFEGPYLETVNDTSIFFSPTEEDSDLSISYTVTNAFSCSSRVEQTVDNVYFTPSVSLQGDDACFMEESVFEIGSDCAEGECTLYLNLGDGGEVEFIGPEGDFNYEYTYTGNPDSFNVSLEVITSNFCTSTATMQHQVFPVPSAVFTGLEDSYCQNDPPVELMPEQTGGVFTGPNISYSADSSQIFFSPQDFGEDIIIAYQIENEFGCSDESTHLIENVFFTPVANIVANATCFQDTSSFVVATICDLVPCEWSIDFGDGTIIDNLSSDISNFRHYYDAVGSYPFVFIAETTEGCADTLSFNQEVNPLPNPSFNDVSSAYCSNDPPFPLIPEQTGGTFTGPGVEMQGDGTGVFTPDIPGENLTISYEITNEFQCTQSSSQSIDNVFAAPEVTLQGLDMQYCEGDLVDTILNLPAGGAYLGNNPYLIDEVESDSIAIFIPNTIGVSTVTYRYEDGNSCSDTFSLEVRVDSLPVANLGPDTSILSGQSITLQNAVDNANYTYEWSGGGSGAEKEIDGPGFYLLTVIDDASGCSSSDTIYVDFANSTSDLALALQEVHVWPNPVADFLNLDFKFNSLPKQELNLIIVDLLGRVIHRQRFLPGSSRMKGIHTGHWPAGVYTLQLNRTSIGKVIKR</sequence>
<dbReference type="STRING" id="1524460.IX84_24585"/>
<reference evidence="2 3" key="1">
    <citation type="journal article" date="2014" name="Int. J. Syst. Evol. Microbiol.">
        <title>Phaeodactylibacter xiamenensis gen. nov., sp. nov., a member of the family Saprospiraceae isolated from the marine alga Phaeodactylum tricornutum.</title>
        <authorList>
            <person name="Chen Z.Jr."/>
            <person name="Lei X."/>
            <person name="Lai Q."/>
            <person name="Li Y."/>
            <person name="Zhang B."/>
            <person name="Zhang J."/>
            <person name="Zhang H."/>
            <person name="Yang L."/>
            <person name="Zheng W."/>
            <person name="Tian Y."/>
            <person name="Yu Z."/>
            <person name="Xu H.Jr."/>
            <person name="Zheng T."/>
        </authorList>
    </citation>
    <scope>NUCLEOTIDE SEQUENCE [LARGE SCALE GENOMIC DNA]</scope>
    <source>
        <strain evidence="2 3">KD52</strain>
    </source>
</reference>
<dbReference type="Pfam" id="PF18962">
    <property type="entry name" value="Por_Secre_tail"/>
    <property type="match status" value="1"/>
</dbReference>
<dbReference type="PROSITE" id="PS50093">
    <property type="entry name" value="PKD"/>
    <property type="match status" value="1"/>
</dbReference>
<dbReference type="InterPro" id="IPR026444">
    <property type="entry name" value="Secre_tail"/>
</dbReference>
<organism evidence="2 3">
    <name type="scientific">Phaeodactylibacter xiamenensis</name>
    <dbReference type="NCBI Taxonomy" id="1524460"/>
    <lineage>
        <taxon>Bacteria</taxon>
        <taxon>Pseudomonadati</taxon>
        <taxon>Bacteroidota</taxon>
        <taxon>Saprospiria</taxon>
        <taxon>Saprospirales</taxon>
        <taxon>Haliscomenobacteraceae</taxon>
        <taxon>Phaeodactylibacter</taxon>
    </lineage>
</organism>
<protein>
    <recommendedName>
        <fullName evidence="1">PKD domain-containing protein</fullName>
    </recommendedName>
</protein>
<evidence type="ECO:0000313" key="3">
    <source>
        <dbReference type="Proteomes" id="UP000029736"/>
    </source>
</evidence>
<comment type="caution">
    <text evidence="2">The sequence shown here is derived from an EMBL/GenBank/DDBJ whole genome shotgun (WGS) entry which is preliminary data.</text>
</comment>
<dbReference type="AlphaFoldDB" id="A0A098S146"/>
<name>A0A098S146_9BACT</name>
<dbReference type="Pfam" id="PF18911">
    <property type="entry name" value="PKD_4"/>
    <property type="match status" value="1"/>
</dbReference>
<evidence type="ECO:0000313" key="2">
    <source>
        <dbReference type="EMBL" id="KGE85815.1"/>
    </source>
</evidence>
<evidence type="ECO:0000259" key="1">
    <source>
        <dbReference type="PROSITE" id="PS50093"/>
    </source>
</evidence>
<gene>
    <name evidence="2" type="ORF">IX84_24585</name>
</gene>
<accession>A0A098S146</accession>
<dbReference type="EMBL" id="JPOS01000083">
    <property type="protein sequence ID" value="KGE85815.1"/>
    <property type="molecule type" value="Genomic_DNA"/>
</dbReference>
<dbReference type="InterPro" id="IPR035986">
    <property type="entry name" value="PKD_dom_sf"/>
</dbReference>
<proteinExistence type="predicted"/>